<keyword evidence="3" id="KW-1185">Reference proteome</keyword>
<dbReference type="Gene3D" id="2.40.30.10">
    <property type="entry name" value="Translation factors"/>
    <property type="match status" value="1"/>
</dbReference>
<dbReference type="InterPro" id="IPR039261">
    <property type="entry name" value="FNR_nucleotide-bd"/>
</dbReference>
<dbReference type="InterPro" id="IPR017927">
    <property type="entry name" value="FAD-bd_FR_type"/>
</dbReference>
<dbReference type="InterPro" id="IPR007037">
    <property type="entry name" value="SIP_rossman_dom"/>
</dbReference>
<evidence type="ECO:0000259" key="1">
    <source>
        <dbReference type="PROSITE" id="PS51384"/>
    </source>
</evidence>
<accession>A0ABT4MSM4</accession>
<name>A0ABT4MSM4_GORRU</name>
<dbReference type="Pfam" id="PF04954">
    <property type="entry name" value="SIP"/>
    <property type="match status" value="1"/>
</dbReference>
<organism evidence="2 3">
    <name type="scientific">Gordonia rubripertincta</name>
    <name type="common">Rhodococcus corallinus</name>
    <dbReference type="NCBI Taxonomy" id="36822"/>
    <lineage>
        <taxon>Bacteria</taxon>
        <taxon>Bacillati</taxon>
        <taxon>Actinomycetota</taxon>
        <taxon>Actinomycetes</taxon>
        <taxon>Mycobacteriales</taxon>
        <taxon>Gordoniaceae</taxon>
        <taxon>Gordonia</taxon>
    </lineage>
</organism>
<proteinExistence type="predicted"/>
<dbReference type="InterPro" id="IPR013113">
    <property type="entry name" value="SIP_FAD-bd"/>
</dbReference>
<dbReference type="PROSITE" id="PS51384">
    <property type="entry name" value="FAD_FR"/>
    <property type="match status" value="1"/>
</dbReference>
<dbReference type="CDD" id="cd06193">
    <property type="entry name" value="siderophore_interacting"/>
    <property type="match status" value="1"/>
</dbReference>
<dbReference type="SUPFAM" id="SSF63380">
    <property type="entry name" value="Riboflavin synthase domain-like"/>
    <property type="match status" value="1"/>
</dbReference>
<dbReference type="Proteomes" id="UP001067235">
    <property type="component" value="Unassembled WGS sequence"/>
</dbReference>
<dbReference type="Gene3D" id="3.40.50.80">
    <property type="entry name" value="Nucleotide-binding domain of ferredoxin-NADP reductase (FNR) module"/>
    <property type="match status" value="1"/>
</dbReference>
<dbReference type="EMBL" id="JAPWIE010000002">
    <property type="protein sequence ID" value="MCZ4550017.1"/>
    <property type="molecule type" value="Genomic_DNA"/>
</dbReference>
<evidence type="ECO:0000313" key="3">
    <source>
        <dbReference type="Proteomes" id="UP001067235"/>
    </source>
</evidence>
<sequence length="292" mass="32584">MGFSFGRVVEKTALNPRLIRIVFAVDDLVQLQVPDVADAAVGIYFPEPGERKAPAMENRDGVWSYYDIDPMPEGRNYSVRHLNRSTGVMTIDFVVHDHGTATLWAQRAEIGEEVAMSYARSWYRPEPTTEWQLLVADLAGLPALARIIEELPANPRVTAIVEVCDDADLAYLPKRADVEVIAKVGSGNGFGESRLGDAVEEFVHTDGRGYCWFAAEAKASRTARKHLRKQYGWKADQCDIIGYWRFDGEAWARKFEEVGAELFSVYSTAIAEGKSEKIASEEFDDALERAGL</sequence>
<dbReference type="Pfam" id="PF08021">
    <property type="entry name" value="FAD_binding_9"/>
    <property type="match status" value="1"/>
</dbReference>
<dbReference type="PANTHER" id="PTHR30157">
    <property type="entry name" value="FERRIC REDUCTASE, NADPH-DEPENDENT"/>
    <property type="match status" value="1"/>
</dbReference>
<dbReference type="RefSeq" id="WP_084839341.1">
    <property type="nucleotide sequence ID" value="NZ_JAPWIE010000002.1"/>
</dbReference>
<dbReference type="PANTHER" id="PTHR30157:SF0">
    <property type="entry name" value="NADPH-DEPENDENT FERRIC-CHELATE REDUCTASE"/>
    <property type="match status" value="1"/>
</dbReference>
<gene>
    <name evidence="2" type="ORF">O4213_08480</name>
</gene>
<dbReference type="InterPro" id="IPR039374">
    <property type="entry name" value="SIP_fam"/>
</dbReference>
<feature type="domain" description="FAD-binding FR-type" evidence="1">
    <location>
        <begin position="1"/>
        <end position="126"/>
    </location>
</feature>
<reference evidence="2" key="1">
    <citation type="submission" date="2022-12" db="EMBL/GenBank/DDBJ databases">
        <authorList>
            <person name="Krivoruchko A.V."/>
            <person name="Elkin A."/>
        </authorList>
    </citation>
    <scope>NUCLEOTIDE SEQUENCE</scope>
    <source>
        <strain evidence="2">IEGM 1388</strain>
    </source>
</reference>
<evidence type="ECO:0000313" key="2">
    <source>
        <dbReference type="EMBL" id="MCZ4550017.1"/>
    </source>
</evidence>
<protein>
    <submittedName>
        <fullName evidence="2">Siderophore-interacting protein</fullName>
    </submittedName>
</protein>
<comment type="caution">
    <text evidence="2">The sequence shown here is derived from an EMBL/GenBank/DDBJ whole genome shotgun (WGS) entry which is preliminary data.</text>
</comment>
<dbReference type="InterPro" id="IPR017938">
    <property type="entry name" value="Riboflavin_synthase-like_b-brl"/>
</dbReference>